<proteinExistence type="predicted"/>
<comment type="caution">
    <text evidence="1">The sequence shown here is derived from an EMBL/GenBank/DDBJ whole genome shotgun (WGS) entry which is preliminary data.</text>
</comment>
<protein>
    <submittedName>
        <fullName evidence="1">Uncharacterized protein</fullName>
    </submittedName>
</protein>
<name>A0AC60R0F6_IXOPE</name>
<sequence>MPSTKTKTTQRWCFVPGCNGGYKLCGDKLPLFRAPKNPDALQKADKPLEENSAACERHFDDRCVHLCTLKTLKVVVKPLYARLLGKRAYEGPLSDQGP</sequence>
<evidence type="ECO:0000313" key="2">
    <source>
        <dbReference type="Proteomes" id="UP000805193"/>
    </source>
</evidence>
<keyword evidence="2" id="KW-1185">Reference proteome</keyword>
<gene>
    <name evidence="1" type="ORF">HPB47_015568</name>
</gene>
<reference evidence="1 2" key="1">
    <citation type="journal article" date="2020" name="Cell">
        <title>Large-Scale Comparative Analyses of Tick Genomes Elucidate Their Genetic Diversity and Vector Capacities.</title>
        <authorList>
            <consortium name="Tick Genome and Microbiome Consortium (TIGMIC)"/>
            <person name="Jia N."/>
            <person name="Wang J."/>
            <person name="Shi W."/>
            <person name="Du L."/>
            <person name="Sun Y."/>
            <person name="Zhan W."/>
            <person name="Jiang J.F."/>
            <person name="Wang Q."/>
            <person name="Zhang B."/>
            <person name="Ji P."/>
            <person name="Bell-Sakyi L."/>
            <person name="Cui X.M."/>
            <person name="Yuan T.T."/>
            <person name="Jiang B.G."/>
            <person name="Yang W.F."/>
            <person name="Lam T.T."/>
            <person name="Chang Q.C."/>
            <person name="Ding S.J."/>
            <person name="Wang X.J."/>
            <person name="Zhu J.G."/>
            <person name="Ruan X.D."/>
            <person name="Zhao L."/>
            <person name="Wei J.T."/>
            <person name="Ye R.Z."/>
            <person name="Que T.C."/>
            <person name="Du C.H."/>
            <person name="Zhou Y.H."/>
            <person name="Cheng J.X."/>
            <person name="Dai P.F."/>
            <person name="Guo W.B."/>
            <person name="Han X.H."/>
            <person name="Huang E.J."/>
            <person name="Li L.F."/>
            <person name="Wei W."/>
            <person name="Gao Y.C."/>
            <person name="Liu J.Z."/>
            <person name="Shao H.Z."/>
            <person name="Wang X."/>
            <person name="Wang C.C."/>
            <person name="Yang T.C."/>
            <person name="Huo Q.B."/>
            <person name="Li W."/>
            <person name="Chen H.Y."/>
            <person name="Chen S.E."/>
            <person name="Zhou L.G."/>
            <person name="Ni X.B."/>
            <person name="Tian J.H."/>
            <person name="Sheng Y."/>
            <person name="Liu T."/>
            <person name="Pan Y.S."/>
            <person name="Xia L.Y."/>
            <person name="Li J."/>
            <person name="Zhao F."/>
            <person name="Cao W.C."/>
        </authorList>
    </citation>
    <scope>NUCLEOTIDE SEQUENCE [LARGE SCALE GENOMIC DNA]</scope>
    <source>
        <strain evidence="1">Iper-2018</strain>
    </source>
</reference>
<organism evidence="1 2">
    <name type="scientific">Ixodes persulcatus</name>
    <name type="common">Taiga tick</name>
    <dbReference type="NCBI Taxonomy" id="34615"/>
    <lineage>
        <taxon>Eukaryota</taxon>
        <taxon>Metazoa</taxon>
        <taxon>Ecdysozoa</taxon>
        <taxon>Arthropoda</taxon>
        <taxon>Chelicerata</taxon>
        <taxon>Arachnida</taxon>
        <taxon>Acari</taxon>
        <taxon>Parasitiformes</taxon>
        <taxon>Ixodida</taxon>
        <taxon>Ixodoidea</taxon>
        <taxon>Ixodidae</taxon>
        <taxon>Ixodinae</taxon>
        <taxon>Ixodes</taxon>
    </lineage>
</organism>
<dbReference type="Proteomes" id="UP000805193">
    <property type="component" value="Unassembled WGS sequence"/>
</dbReference>
<evidence type="ECO:0000313" key="1">
    <source>
        <dbReference type="EMBL" id="KAG0445413.1"/>
    </source>
</evidence>
<accession>A0AC60R0F6</accession>
<feature type="non-terminal residue" evidence="1">
    <location>
        <position position="98"/>
    </location>
</feature>
<dbReference type="EMBL" id="JABSTQ010000421">
    <property type="protein sequence ID" value="KAG0445413.1"/>
    <property type="molecule type" value="Genomic_DNA"/>
</dbReference>